<feature type="compositionally biased region" description="Polar residues" evidence="3">
    <location>
        <begin position="1311"/>
        <end position="1345"/>
    </location>
</feature>
<evidence type="ECO:0000259" key="4">
    <source>
        <dbReference type="Pfam" id="PF10145"/>
    </source>
</evidence>
<feature type="coiled-coil region" evidence="2">
    <location>
        <begin position="499"/>
        <end position="526"/>
    </location>
</feature>
<evidence type="ECO:0000313" key="5">
    <source>
        <dbReference type="EMBL" id="MBV7391050.1"/>
    </source>
</evidence>
<feature type="domain" description="Phage tail tape measure protein" evidence="4">
    <location>
        <begin position="204"/>
        <end position="400"/>
    </location>
</feature>
<comment type="caution">
    <text evidence="5">The sequence shown here is derived from an EMBL/GenBank/DDBJ whole genome shotgun (WGS) entry which is preliminary data.</text>
</comment>
<sequence length="1559" mass="168255">MVIKLGLDSSAFSDSLTGAQRATKTAVREMQAGFKVASGGQTTLNSLAAKQQGLTKVIQAQEKELGYLKTAYDNTLDAQGNATSKTAAAAQKYNDAQAKLSGYKQEMIATAGSMAEMEVKTQGLTGQINQASEKFASAGKTMQSIGSSMTKGVTIPIAAGAAAVTKAAVSWESDFAGVKKTNDEVVDSTGKVVYSYKDLENGLRDLATKLPASHREIANVAEAAGQLGIKTENVKSFTKTMIDLGESTNMSAETAATSLARFANITGMSQKDFDRLGSVIVDLGNNFATTESEITEMGLRLAGAGKQVGMSQGEILGLSTALSSVGIEAEAGGSAFSKVMIQMQLAVETGNSAFGELQSKASDAGISMDQLTNAVRNGGKEQKEVAEKMGLTSKELKKMYDTADKAETSLDSFARVAGLTSEEFAKLFKENPSKAIQEFIVGLKDSEKHGTSAIKVLDDMGITEVRLRDSLLRAANASGIFGDAIKMGNKAWKENTALTEEANKRYETTESKLKMLKNEAVNAAIDMGGPFVDALRSALEAGKPLIKTLGDLAKQFNEADPKTQQMIVRLLAFTAAAGPMLSITGKMTSGIGGLGKSFIDLSASIAKKKAIAELSEQLINGSVNVNTLSTALGGGTAKIGTFGAAASKAAGSSGIGAMTAALGPLGPAILGIAGVGGALTLGYGAWKLFGEEAWNSSQRVKQWGTDVGAETDKTLDKVQTKTQVASGQFTLMTQGFSNDTGTMITNFEQIGNTLEESLIKKIEGLDRLIKELPASVDDVTLQTLNNQKSNAEDALKTIQENTDRISEIKKNAAANDREVSVSEAKIIQDLSRNTTEAYVQTLDVSAKEKKKILAAMTGDVAKASEDEAQLWLESLGKQRRAANDETEQRRKDLEKQLKEMGYNLEGEIAQSYLKAWDKANDATIEGLDSQMAAITSKYPDLLDVVNLANGELISSMGESGLEAMKYNDQIVENAISTADQLSESAKKNADKLKWSADESSKAGKKAAQTWNDIVFDEKTGEVKSNVSEIVIEATKDITTWNNMRLVIHDAKLDSNAKLIIGEAAIANGYWDSMAWEDKKAILKDEFSQNIYKALESSGDWNEMTFDEKKAILYSNTPETMAETMLSLGKWDEYQPKIKELKADNYEFLQSISQSEEKIKSWSAIPVETKELYADNYDLLEKIYSSETSLNRWNSLPDDEKKILAENTDLLSKLTTSETTLNRWNQLPIDQKKMLADNTDLSNKIFASEQSYNAWVTLPDNLKKMMGDNTDIITKLNDGTIKLSEYDANNPSLKTLLGDSYNVQTAANQGENAINNYKSTNAPDKNLKGDSSNVQNASNQGGSSLRTYDGINPPPKNLNANDNASGPARNATNEVNEFSKQRDKEVTLTTRIKRVFESIGEAFGFKNGTNFHSGGDMIVNDQKGALYKELVEFPNGSRIIPEGRNVYIPNAPKGTKVYPAAETRRMVPHYADGVGVSNDSILMSNMSKLQNGNSLKNISFSNDNPQILAILKDIQKGLTKMNSGVNITIERADLSNKDLMDSMSNYLATTVERQLRGRLQ</sequence>
<dbReference type="NCBIfam" id="TIGR01760">
    <property type="entry name" value="tape_meas_TP901"/>
    <property type="match status" value="2"/>
</dbReference>
<feature type="compositionally biased region" description="Polar residues" evidence="3">
    <location>
        <begin position="1357"/>
        <end position="1375"/>
    </location>
</feature>
<keyword evidence="2" id="KW-0175">Coiled coil</keyword>
<dbReference type="PANTHER" id="PTHR37813">
    <property type="entry name" value="FELS-2 PROPHAGE PROTEIN"/>
    <property type="match status" value="1"/>
</dbReference>
<accession>A0ABS6TDW1</accession>
<feature type="coiled-coil region" evidence="2">
    <location>
        <begin position="876"/>
        <end position="903"/>
    </location>
</feature>
<keyword evidence="6" id="KW-1185">Reference proteome</keyword>
<dbReference type="Pfam" id="PF10145">
    <property type="entry name" value="PhageMin_Tail"/>
    <property type="match status" value="1"/>
</dbReference>
<feature type="region of interest" description="Disordered" evidence="3">
    <location>
        <begin position="1311"/>
        <end position="1381"/>
    </location>
</feature>
<dbReference type="Proteomes" id="UP000774130">
    <property type="component" value="Unassembled WGS sequence"/>
</dbReference>
<proteinExistence type="predicted"/>
<reference evidence="5 6" key="1">
    <citation type="submission" date="2021-06" db="EMBL/GenBank/DDBJ databases">
        <title>Enterococcus alishanensis sp. nov., a novel lactic acid bacterium isolated from fresh coffee beans.</title>
        <authorList>
            <person name="Chen Y.-S."/>
        </authorList>
    </citation>
    <scope>NUCLEOTIDE SEQUENCE [LARGE SCALE GENOMIC DNA]</scope>
    <source>
        <strain evidence="5 6">ALS3</strain>
    </source>
</reference>
<evidence type="ECO:0000256" key="1">
    <source>
        <dbReference type="ARBA" id="ARBA00022612"/>
    </source>
</evidence>
<evidence type="ECO:0000256" key="3">
    <source>
        <dbReference type="SAM" id="MobiDB-lite"/>
    </source>
</evidence>
<dbReference type="EMBL" id="JAHUZB010000003">
    <property type="protein sequence ID" value="MBV7391050.1"/>
    <property type="molecule type" value="Genomic_DNA"/>
</dbReference>
<dbReference type="PANTHER" id="PTHR37813:SF1">
    <property type="entry name" value="FELS-2 PROPHAGE PROTEIN"/>
    <property type="match status" value="1"/>
</dbReference>
<keyword evidence="1" id="KW-1188">Viral release from host cell</keyword>
<dbReference type="InterPro" id="IPR010090">
    <property type="entry name" value="Phage_tape_meas"/>
</dbReference>
<organism evidence="5 6">
    <name type="scientific">Enterococcus alishanensis</name>
    <dbReference type="NCBI Taxonomy" id="1303817"/>
    <lineage>
        <taxon>Bacteria</taxon>
        <taxon>Bacillati</taxon>
        <taxon>Bacillota</taxon>
        <taxon>Bacilli</taxon>
        <taxon>Lactobacillales</taxon>
        <taxon>Enterococcaceae</taxon>
        <taxon>Enterococcus</taxon>
    </lineage>
</organism>
<protein>
    <submittedName>
        <fullName evidence="5">Phage tail tape measure protein</fullName>
    </submittedName>
</protein>
<evidence type="ECO:0000256" key="2">
    <source>
        <dbReference type="SAM" id="Coils"/>
    </source>
</evidence>
<name>A0ABS6TDW1_9ENTE</name>
<gene>
    <name evidence="5" type="ORF">KUA55_10185</name>
</gene>
<feature type="coiled-coil region" evidence="2">
    <location>
        <begin position="781"/>
        <end position="811"/>
    </location>
</feature>
<evidence type="ECO:0000313" key="6">
    <source>
        <dbReference type="Proteomes" id="UP000774130"/>
    </source>
</evidence>